<keyword evidence="4" id="KW-1185">Reference proteome</keyword>
<dbReference type="AlphaFoldDB" id="A0A365HDS4"/>
<proteinExistence type="inferred from homology"/>
<feature type="region of interest" description="Disordered" evidence="2">
    <location>
        <begin position="1"/>
        <end position="74"/>
    </location>
</feature>
<evidence type="ECO:0000313" key="4">
    <source>
        <dbReference type="Proteomes" id="UP000251891"/>
    </source>
</evidence>
<evidence type="ECO:0000256" key="1">
    <source>
        <dbReference type="ARBA" id="ARBA00005721"/>
    </source>
</evidence>
<name>A0A365HDS4_9ACTN</name>
<comment type="caution">
    <text evidence="3">The sequence shown here is derived from an EMBL/GenBank/DDBJ whole genome shotgun (WGS) entry which is preliminary data.</text>
</comment>
<accession>A0A365HDS4</accession>
<evidence type="ECO:0008006" key="5">
    <source>
        <dbReference type="Google" id="ProtNLM"/>
    </source>
</evidence>
<feature type="compositionally biased region" description="Low complexity" evidence="2">
    <location>
        <begin position="46"/>
        <end position="56"/>
    </location>
</feature>
<dbReference type="Pfam" id="PF03780">
    <property type="entry name" value="Asp23"/>
    <property type="match status" value="1"/>
</dbReference>
<dbReference type="PANTHER" id="PTHR34297">
    <property type="entry name" value="HYPOTHETICAL CYTOSOLIC PROTEIN-RELATED"/>
    <property type="match status" value="1"/>
</dbReference>
<gene>
    <name evidence="3" type="ORF">DPM19_03360</name>
</gene>
<sequence length="187" mass="19084">MTDLGTGFAGPGDDPSGVPRRPRPFFPSPPGSSGSPLSAPAPAPQQVPVATRQATPAPAPALGDPTRTDPDAGATIAATPSAVVKGRITIGDEVVEKIAAFAVLEVPGVAGLGAAPDRERPVRVRKQDSEIAVELSVVVEYGSVIMDVAKRVKANVARVVALMVGLRVTSVDVDVEDVRLPEGAGTR</sequence>
<dbReference type="Proteomes" id="UP000251891">
    <property type="component" value="Unassembled WGS sequence"/>
</dbReference>
<reference evidence="3 4" key="1">
    <citation type="submission" date="2018-06" db="EMBL/GenBank/DDBJ databases">
        <title>Actinomadura craniellae sp. nov. isolated from marine sponge Craniella sp.</title>
        <authorList>
            <person name="Li L."/>
            <person name="Xu Q.H."/>
            <person name="Lin H.W."/>
            <person name="Lu Y.H."/>
        </authorList>
    </citation>
    <scope>NUCLEOTIDE SEQUENCE [LARGE SCALE GENOMIC DNA]</scope>
    <source>
        <strain evidence="3 4">LHW63021</strain>
    </source>
</reference>
<dbReference type="EMBL" id="QLYX01000001">
    <property type="protein sequence ID" value="RAY17199.1"/>
    <property type="molecule type" value="Genomic_DNA"/>
</dbReference>
<comment type="similarity">
    <text evidence="1">Belongs to the asp23 family.</text>
</comment>
<dbReference type="PANTHER" id="PTHR34297:SF3">
    <property type="entry name" value="ALKALINE SHOCK PROTEIN 23"/>
    <property type="match status" value="1"/>
</dbReference>
<dbReference type="RefSeq" id="WP_111863252.1">
    <property type="nucleotide sequence ID" value="NZ_QLYX01000001.1"/>
</dbReference>
<protein>
    <recommendedName>
        <fullName evidence="5">Asp23/Gls24 family envelope stress response protein</fullName>
    </recommendedName>
</protein>
<dbReference type="OrthoDB" id="3482525at2"/>
<evidence type="ECO:0000256" key="2">
    <source>
        <dbReference type="SAM" id="MobiDB-lite"/>
    </source>
</evidence>
<dbReference type="InterPro" id="IPR005531">
    <property type="entry name" value="Asp23"/>
</dbReference>
<evidence type="ECO:0000313" key="3">
    <source>
        <dbReference type="EMBL" id="RAY17199.1"/>
    </source>
</evidence>
<organism evidence="3 4">
    <name type="scientific">Actinomadura craniellae</name>
    <dbReference type="NCBI Taxonomy" id="2231787"/>
    <lineage>
        <taxon>Bacteria</taxon>
        <taxon>Bacillati</taxon>
        <taxon>Actinomycetota</taxon>
        <taxon>Actinomycetes</taxon>
        <taxon>Streptosporangiales</taxon>
        <taxon>Thermomonosporaceae</taxon>
        <taxon>Actinomadura</taxon>
    </lineage>
</organism>